<dbReference type="InterPro" id="IPR036465">
    <property type="entry name" value="vWFA_dom_sf"/>
</dbReference>
<evidence type="ECO:0000313" key="3">
    <source>
        <dbReference type="Proteomes" id="UP001326567"/>
    </source>
</evidence>
<sequence length="247" mass="26434">MMRAALALSLTLSGSQWAEAACRQALALGLDVSGSVDAREYRLQLGGLAEALDDPRLRDALLARPGHHVDLMVYEWSGSGDQRVVLPWTPLRGAAALDDAITLLRSTERRAASPATALGDAMQFGARQLAARSDCRKHTLDVSGDGLSNFGPRPRDIRNSLQNPPLGPQELTINGLVIGAKDAGLDDSGQAEVGALASYYRAEVILGPGAFVETAEGFEDYARAMTRKLLRELDGRAYAQIPPARDQ</sequence>
<proteinExistence type="predicted"/>
<dbReference type="Gene3D" id="3.40.50.410">
    <property type="entry name" value="von Willebrand factor, type A domain"/>
    <property type="match status" value="1"/>
</dbReference>
<dbReference type="Pfam" id="PF06707">
    <property type="entry name" value="DUF1194"/>
    <property type="match status" value="1"/>
</dbReference>
<dbReference type="SUPFAM" id="SSF53300">
    <property type="entry name" value="vWA-like"/>
    <property type="match status" value="1"/>
</dbReference>
<dbReference type="RefSeq" id="WP_322328126.1">
    <property type="nucleotide sequence ID" value="NZ_CP139725.1"/>
</dbReference>
<evidence type="ECO:0000313" key="2">
    <source>
        <dbReference type="EMBL" id="WPZ21002.1"/>
    </source>
</evidence>
<keyword evidence="1" id="KW-0732">Signal</keyword>
<feature type="signal peptide" evidence="1">
    <location>
        <begin position="1"/>
        <end position="20"/>
    </location>
</feature>
<dbReference type="EMBL" id="CP139725">
    <property type="protein sequence ID" value="WPZ21002.1"/>
    <property type="molecule type" value="Genomic_DNA"/>
</dbReference>
<reference evidence="2 3" key="1">
    <citation type="submission" date="2023-11" db="EMBL/GenBank/DDBJ databases">
        <title>From the Deep-Sea to the Surface: Bacterial Genomes Isolated from the Moytirra Hydrothermal Vent Plume.</title>
        <authorList>
            <person name="Major S.R."/>
        </authorList>
    </citation>
    <scope>NUCLEOTIDE SEQUENCE [LARGE SCALE GENOMIC DNA]</scope>
    <source>
        <strain evidence="2 3">OXR-9</strain>
    </source>
</reference>
<evidence type="ECO:0000256" key="1">
    <source>
        <dbReference type="SAM" id="SignalP"/>
    </source>
</evidence>
<dbReference type="Proteomes" id="UP001326567">
    <property type="component" value="Chromosome"/>
</dbReference>
<gene>
    <name evidence="2" type="ORF">T7987_12555</name>
</gene>
<name>A0ABZ0V203_9RHOB</name>
<feature type="chain" id="PRO_5045702404" evidence="1">
    <location>
        <begin position="21"/>
        <end position="247"/>
    </location>
</feature>
<organism evidence="2 3">
    <name type="scientific">Sulfitobacter faviae</name>
    <dbReference type="NCBI Taxonomy" id="1775881"/>
    <lineage>
        <taxon>Bacteria</taxon>
        <taxon>Pseudomonadati</taxon>
        <taxon>Pseudomonadota</taxon>
        <taxon>Alphaproteobacteria</taxon>
        <taxon>Rhodobacterales</taxon>
        <taxon>Roseobacteraceae</taxon>
        <taxon>Sulfitobacter</taxon>
    </lineage>
</organism>
<dbReference type="InterPro" id="IPR010607">
    <property type="entry name" value="DUF1194"/>
</dbReference>
<protein>
    <submittedName>
        <fullName evidence="2">DUF1194 domain-containing protein</fullName>
    </submittedName>
</protein>
<accession>A0ABZ0V203</accession>
<keyword evidence="3" id="KW-1185">Reference proteome</keyword>